<evidence type="ECO:0000256" key="5">
    <source>
        <dbReference type="ARBA" id="ARBA00022787"/>
    </source>
</evidence>
<evidence type="ECO:0000256" key="11">
    <source>
        <dbReference type="ARBA" id="ARBA00023139"/>
    </source>
</evidence>
<dbReference type="GO" id="GO:0004364">
    <property type="term" value="F:glutathione transferase activity"/>
    <property type="evidence" value="ECO:0007669"/>
    <property type="project" value="TreeGrafter"/>
</dbReference>
<dbReference type="Pfam" id="PF01124">
    <property type="entry name" value="MAPEG"/>
    <property type="match status" value="1"/>
</dbReference>
<organism evidence="24">
    <name type="scientific">Phallusia mammillata</name>
    <dbReference type="NCBI Taxonomy" id="59560"/>
    <lineage>
        <taxon>Eukaryota</taxon>
        <taxon>Metazoa</taxon>
        <taxon>Chordata</taxon>
        <taxon>Tunicata</taxon>
        <taxon>Ascidiacea</taxon>
        <taxon>Phlebobranchia</taxon>
        <taxon>Ascidiidae</taxon>
        <taxon>Phallusia</taxon>
    </lineage>
</organism>
<evidence type="ECO:0000256" key="4">
    <source>
        <dbReference type="ARBA" id="ARBA00022692"/>
    </source>
</evidence>
<name>A0A6F9DK33_9ASCI</name>
<evidence type="ECO:0000256" key="19">
    <source>
        <dbReference type="ARBA" id="ARBA00051411"/>
    </source>
</evidence>
<dbReference type="Gene3D" id="1.20.120.550">
    <property type="entry name" value="Membrane associated eicosanoid/glutathione metabolism-like domain"/>
    <property type="match status" value="1"/>
</dbReference>
<dbReference type="EMBL" id="LR787962">
    <property type="protein sequence ID" value="CAB3263824.1"/>
    <property type="molecule type" value="mRNA"/>
</dbReference>
<reference evidence="24" key="1">
    <citation type="submission" date="2020-04" db="EMBL/GenBank/DDBJ databases">
        <authorList>
            <person name="Neveu A P."/>
        </authorList>
    </citation>
    <scope>NUCLEOTIDE SEQUENCE</scope>
    <source>
        <tissue evidence="24">Whole embryo</tissue>
    </source>
</reference>
<dbReference type="GO" id="GO:0005741">
    <property type="term" value="C:mitochondrial outer membrane"/>
    <property type="evidence" value="ECO:0007669"/>
    <property type="project" value="UniProtKB-SubCell"/>
</dbReference>
<dbReference type="GO" id="GO:0005635">
    <property type="term" value="C:nuclear envelope"/>
    <property type="evidence" value="ECO:0007669"/>
    <property type="project" value="TreeGrafter"/>
</dbReference>
<comment type="subcellular location">
    <subcellularLocation>
        <location evidence="1">Mitochondrion outer membrane</location>
        <topology evidence="1">Multi-pass membrane protein</topology>
    </subcellularLocation>
</comment>
<accession>A0A6F9DK33</accession>
<dbReference type="GO" id="GO:0006691">
    <property type="term" value="P:leukotriene metabolic process"/>
    <property type="evidence" value="ECO:0007669"/>
    <property type="project" value="UniProtKB-ARBA"/>
</dbReference>
<evidence type="ECO:0000313" key="24">
    <source>
        <dbReference type="EMBL" id="CAB3263824.1"/>
    </source>
</evidence>
<evidence type="ECO:0000256" key="9">
    <source>
        <dbReference type="ARBA" id="ARBA00023128"/>
    </source>
</evidence>
<protein>
    <recommendedName>
        <fullName evidence="20">Glutathione S-transferase 3, mitochondrial</fullName>
        <ecNumber evidence="16">4.4.1.20</ecNumber>
    </recommendedName>
    <alternativeName>
        <fullName evidence="21">Glutathione peroxidase MGST3</fullName>
    </alternativeName>
    <alternativeName>
        <fullName evidence="22">LTC4 synthase MGST3</fullName>
    </alternativeName>
</protein>
<comment type="catalytic activity">
    <reaction evidence="17">
        <text>(5S)-hydroperoxy-(6E,8Z,11Z,14Z)-eicosatetraenoate + 2 glutathione = (5S)-hydroxy-(6E,8Z,11Z,14Z)-eicosatetraenoate + glutathione disulfide + H2O</text>
        <dbReference type="Rhea" id="RHEA:48620"/>
        <dbReference type="ChEBI" id="CHEBI:15377"/>
        <dbReference type="ChEBI" id="CHEBI:57450"/>
        <dbReference type="ChEBI" id="CHEBI:57925"/>
        <dbReference type="ChEBI" id="CHEBI:58297"/>
        <dbReference type="ChEBI" id="CHEBI:90632"/>
    </reaction>
    <physiologicalReaction direction="left-to-right" evidence="17">
        <dbReference type="Rhea" id="RHEA:48621"/>
    </physiologicalReaction>
</comment>
<evidence type="ECO:0000256" key="1">
    <source>
        <dbReference type="ARBA" id="ARBA00004374"/>
    </source>
</evidence>
<dbReference type="EC" id="4.4.1.20" evidence="16"/>
<dbReference type="SUPFAM" id="SSF161084">
    <property type="entry name" value="MAPEG domain-like"/>
    <property type="match status" value="1"/>
</dbReference>
<dbReference type="GO" id="GO:0004464">
    <property type="term" value="F:leukotriene-C4 synthase activity"/>
    <property type="evidence" value="ECO:0007669"/>
    <property type="project" value="UniProtKB-EC"/>
</dbReference>
<evidence type="ECO:0000256" key="3">
    <source>
        <dbReference type="ARBA" id="ARBA00022679"/>
    </source>
</evidence>
<comment type="similarity">
    <text evidence="2">Belongs to the MAPEG family.</text>
</comment>
<dbReference type="InterPro" id="IPR001129">
    <property type="entry name" value="Membr-assoc_MAPEG"/>
</dbReference>
<dbReference type="InterPro" id="IPR023352">
    <property type="entry name" value="MAPEG-like_dom_sf"/>
</dbReference>
<feature type="transmembrane region" description="Helical" evidence="23">
    <location>
        <begin position="70"/>
        <end position="93"/>
    </location>
</feature>
<evidence type="ECO:0000256" key="17">
    <source>
        <dbReference type="ARBA" id="ARBA00043664"/>
    </source>
</evidence>
<comment type="pathway">
    <text evidence="14">Lipid metabolism; leukotriene C4 biosynthesis.</text>
</comment>
<dbReference type="GO" id="GO:0005783">
    <property type="term" value="C:endoplasmic reticulum"/>
    <property type="evidence" value="ECO:0007669"/>
    <property type="project" value="TreeGrafter"/>
</dbReference>
<evidence type="ECO:0000256" key="8">
    <source>
        <dbReference type="ARBA" id="ARBA00023098"/>
    </source>
</evidence>
<evidence type="ECO:0000256" key="23">
    <source>
        <dbReference type="SAM" id="Phobius"/>
    </source>
</evidence>
<feature type="transmembrane region" description="Helical" evidence="23">
    <location>
        <begin position="12"/>
        <end position="30"/>
    </location>
</feature>
<evidence type="ECO:0000256" key="15">
    <source>
        <dbReference type="ARBA" id="ARBA00037916"/>
    </source>
</evidence>
<keyword evidence="7" id="KW-0560">Oxidoreductase</keyword>
<dbReference type="AlphaFoldDB" id="A0A6F9DK33"/>
<evidence type="ECO:0000256" key="13">
    <source>
        <dbReference type="ARBA" id="ARBA00023288"/>
    </source>
</evidence>
<keyword evidence="5" id="KW-1000">Mitochondrion outer membrane</keyword>
<gene>
    <name evidence="24" type="primary">Mgst3-002</name>
</gene>
<dbReference type="InterPro" id="IPR050997">
    <property type="entry name" value="MAPEG"/>
</dbReference>
<keyword evidence="9" id="KW-0496">Mitochondrion</keyword>
<keyword evidence="8" id="KW-0443">Lipid metabolism</keyword>
<dbReference type="GO" id="GO:0004602">
    <property type="term" value="F:glutathione peroxidase activity"/>
    <property type="evidence" value="ECO:0007669"/>
    <property type="project" value="TreeGrafter"/>
</dbReference>
<proteinExistence type="evidence at transcript level"/>
<keyword evidence="4 23" id="KW-0812">Transmembrane</keyword>
<evidence type="ECO:0000256" key="14">
    <source>
        <dbReference type="ARBA" id="ARBA00037884"/>
    </source>
</evidence>
<comment type="catalytic activity">
    <reaction evidence="19">
        <text>15-deoxy-Delta(12,14)-prostaglandin J2 + glutathione = 15-deoxy-Delta(12,14)-prostaglandin J2-S-(R)-glutathione</text>
        <dbReference type="Rhea" id="RHEA:75963"/>
        <dbReference type="ChEBI" id="CHEBI:57925"/>
        <dbReference type="ChEBI" id="CHEBI:85236"/>
        <dbReference type="ChEBI" id="CHEBI:194498"/>
    </reaction>
    <physiologicalReaction direction="left-to-right" evidence="19">
        <dbReference type="Rhea" id="RHEA:75964"/>
    </physiologicalReaction>
</comment>
<evidence type="ECO:0000256" key="22">
    <source>
        <dbReference type="ARBA" id="ARBA00076908"/>
    </source>
</evidence>
<dbReference type="FunFam" id="1.20.120.550:FF:000004">
    <property type="entry name" value="Microsomal glutathione S-transferase 3"/>
    <property type="match status" value="1"/>
</dbReference>
<keyword evidence="6 23" id="KW-1133">Transmembrane helix</keyword>
<keyword evidence="3 24" id="KW-0808">Transferase</keyword>
<evidence type="ECO:0000256" key="16">
    <source>
        <dbReference type="ARBA" id="ARBA00039056"/>
    </source>
</evidence>
<keyword evidence="12" id="KW-0456">Lyase</keyword>
<evidence type="ECO:0000256" key="2">
    <source>
        <dbReference type="ARBA" id="ARBA00010459"/>
    </source>
</evidence>
<keyword evidence="11" id="KW-0564">Palmitate</keyword>
<evidence type="ECO:0000256" key="18">
    <source>
        <dbReference type="ARBA" id="ARBA00049298"/>
    </source>
</evidence>
<dbReference type="GO" id="GO:0006629">
    <property type="term" value="P:lipid metabolic process"/>
    <property type="evidence" value="ECO:0007669"/>
    <property type="project" value="UniProtKB-KW"/>
</dbReference>
<feature type="transmembrane region" description="Helical" evidence="23">
    <location>
        <begin position="113"/>
        <end position="134"/>
    </location>
</feature>
<dbReference type="PANTHER" id="PTHR10250:SF26">
    <property type="entry name" value="GLUTATHIONE S-TRANSFERASE 3, MITOCHONDRIAL"/>
    <property type="match status" value="1"/>
</dbReference>
<evidence type="ECO:0000256" key="6">
    <source>
        <dbReference type="ARBA" id="ARBA00022989"/>
    </source>
</evidence>
<comment type="pathway">
    <text evidence="15">Lipid metabolism; arachidonate metabolism.</text>
</comment>
<sequence length="146" mass="16608">MAPMDFLPDHFGYVILCIAYAVVNHFYLAFQVGKARKKYNVPYPALYSKESNIFNCIQRAHQNTLEGHPIFFVALLLVGIVYPKFAAACGAFYITSRFFYAWGYYTGDPKKRINSQIGLLGLFALLFAMLYIGIRQIGCCDAYLPF</sequence>
<keyword evidence="13" id="KW-0449">Lipoprotein</keyword>
<dbReference type="PANTHER" id="PTHR10250">
    <property type="entry name" value="MICROSOMAL GLUTATHIONE S-TRANSFERASE"/>
    <property type="match status" value="1"/>
</dbReference>
<evidence type="ECO:0000256" key="10">
    <source>
        <dbReference type="ARBA" id="ARBA00023136"/>
    </source>
</evidence>
<evidence type="ECO:0000256" key="7">
    <source>
        <dbReference type="ARBA" id="ARBA00023002"/>
    </source>
</evidence>
<evidence type="ECO:0000256" key="20">
    <source>
        <dbReference type="ARBA" id="ARBA00069748"/>
    </source>
</evidence>
<evidence type="ECO:0000256" key="12">
    <source>
        <dbReference type="ARBA" id="ARBA00023239"/>
    </source>
</evidence>
<keyword evidence="10 23" id="KW-0472">Membrane</keyword>
<comment type="catalytic activity">
    <reaction evidence="18">
        <text>leukotriene C4 = leukotriene A4 + glutathione</text>
        <dbReference type="Rhea" id="RHEA:17617"/>
        <dbReference type="ChEBI" id="CHEBI:57463"/>
        <dbReference type="ChEBI" id="CHEBI:57925"/>
        <dbReference type="ChEBI" id="CHEBI:57973"/>
        <dbReference type="EC" id="4.4.1.20"/>
    </reaction>
    <physiologicalReaction direction="right-to-left" evidence="18">
        <dbReference type="Rhea" id="RHEA:17619"/>
    </physiologicalReaction>
</comment>
<evidence type="ECO:0000256" key="21">
    <source>
        <dbReference type="ARBA" id="ARBA00075145"/>
    </source>
</evidence>